<keyword evidence="11" id="KW-0472">Membrane</keyword>
<reference evidence="17" key="2">
    <citation type="journal article" date="2007" name="Science">
        <title>Draft genome sequence of the sexually transmitted pathogen Trichomonas vaginalis.</title>
        <authorList>
            <person name="Carlton J.M."/>
            <person name="Hirt R.P."/>
            <person name="Silva J.C."/>
            <person name="Delcher A.L."/>
            <person name="Schatz M."/>
            <person name="Zhao Q."/>
            <person name="Wortman J.R."/>
            <person name="Bidwell S.L."/>
            <person name="Alsmark U.C.M."/>
            <person name="Besteiro S."/>
            <person name="Sicheritz-Ponten T."/>
            <person name="Noel C.J."/>
            <person name="Dacks J.B."/>
            <person name="Foster P.G."/>
            <person name="Simillion C."/>
            <person name="Van de Peer Y."/>
            <person name="Miranda-Saavedra D."/>
            <person name="Barton G.J."/>
            <person name="Westrop G.D."/>
            <person name="Mueller S."/>
            <person name="Dessi D."/>
            <person name="Fiori P.L."/>
            <person name="Ren Q."/>
            <person name="Paulsen I."/>
            <person name="Zhang H."/>
            <person name="Bastida-Corcuera F.D."/>
            <person name="Simoes-Barbosa A."/>
            <person name="Brown M.T."/>
            <person name="Hayes R.D."/>
            <person name="Mukherjee M."/>
            <person name="Okumura C.Y."/>
            <person name="Schneider R."/>
            <person name="Smith A.J."/>
            <person name="Vanacova S."/>
            <person name="Villalvazo M."/>
            <person name="Haas B.J."/>
            <person name="Pertea M."/>
            <person name="Feldblyum T.V."/>
            <person name="Utterback T.R."/>
            <person name="Shu C.L."/>
            <person name="Osoegawa K."/>
            <person name="de Jong P.J."/>
            <person name="Hrdy I."/>
            <person name="Horvathova L."/>
            <person name="Zubacova Z."/>
            <person name="Dolezal P."/>
            <person name="Malik S.B."/>
            <person name="Logsdon J.M. Jr."/>
            <person name="Henze K."/>
            <person name="Gupta A."/>
            <person name="Wang C.C."/>
            <person name="Dunne R.L."/>
            <person name="Upcroft J.A."/>
            <person name="Upcroft P."/>
            <person name="White O."/>
            <person name="Salzberg S.L."/>
            <person name="Tang P."/>
            <person name="Chiu C.-H."/>
            <person name="Lee Y.-S."/>
            <person name="Embley T.M."/>
            <person name="Coombs G.H."/>
            <person name="Mottram J.C."/>
            <person name="Tachezy J."/>
            <person name="Fraser-Liggett C.M."/>
            <person name="Johnson P.J."/>
        </authorList>
    </citation>
    <scope>NUCLEOTIDE SEQUENCE [LARGE SCALE GENOMIC DNA]</scope>
    <source>
        <strain evidence="17">G3</strain>
    </source>
</reference>
<dbReference type="InParanoid" id="A2F3U7"/>
<accession>A2F3U7</accession>
<evidence type="ECO:0000256" key="6">
    <source>
        <dbReference type="ARBA" id="ARBA00022729"/>
    </source>
</evidence>
<keyword evidence="10" id="KW-1133">Transmembrane helix</keyword>
<keyword evidence="14" id="KW-0675">Receptor</keyword>
<evidence type="ECO:0000256" key="8">
    <source>
        <dbReference type="ARBA" id="ARBA00022777"/>
    </source>
</evidence>
<protein>
    <recommendedName>
        <fullName evidence="2">receptor protein-tyrosine kinase</fullName>
        <ecNumber evidence="2">2.7.10.1</ecNumber>
    </recommendedName>
</protein>
<reference evidence="17" key="1">
    <citation type="submission" date="2006-10" db="EMBL/GenBank/DDBJ databases">
        <authorList>
            <person name="Amadeo P."/>
            <person name="Zhao Q."/>
            <person name="Wortman J."/>
            <person name="Fraser-Liggett C."/>
            <person name="Carlton J."/>
        </authorList>
    </citation>
    <scope>NUCLEOTIDE SEQUENCE</scope>
    <source>
        <strain evidence="17">G3</strain>
    </source>
</reference>
<evidence type="ECO:0000256" key="4">
    <source>
        <dbReference type="ARBA" id="ARBA00022679"/>
    </source>
</evidence>
<keyword evidence="13" id="KW-1015">Disulfide bond</keyword>
<keyword evidence="12" id="KW-0829">Tyrosine-protein kinase</keyword>
<evidence type="ECO:0000256" key="10">
    <source>
        <dbReference type="ARBA" id="ARBA00022989"/>
    </source>
</evidence>
<comment type="subcellular location">
    <subcellularLocation>
        <location evidence="1">Cell membrane</location>
        <topology evidence="1">Single-pass type I membrane protein</topology>
    </subcellularLocation>
</comment>
<dbReference type="GO" id="GO:0005524">
    <property type="term" value="F:ATP binding"/>
    <property type="evidence" value="ECO:0007669"/>
    <property type="project" value="UniProtKB-KW"/>
</dbReference>
<evidence type="ECO:0000256" key="13">
    <source>
        <dbReference type="ARBA" id="ARBA00023157"/>
    </source>
</evidence>
<evidence type="ECO:0000256" key="2">
    <source>
        <dbReference type="ARBA" id="ARBA00011902"/>
    </source>
</evidence>
<dbReference type="Proteomes" id="UP000001542">
    <property type="component" value="Unassembled WGS sequence"/>
</dbReference>
<evidence type="ECO:0000256" key="11">
    <source>
        <dbReference type="ARBA" id="ARBA00023136"/>
    </source>
</evidence>
<dbReference type="GO" id="GO:0005886">
    <property type="term" value="C:plasma membrane"/>
    <property type="evidence" value="ECO:0007669"/>
    <property type="project" value="UniProtKB-SubCell"/>
</dbReference>
<keyword evidence="6" id="KW-0732">Signal</keyword>
<evidence type="ECO:0000256" key="12">
    <source>
        <dbReference type="ARBA" id="ARBA00023137"/>
    </source>
</evidence>
<evidence type="ECO:0000256" key="1">
    <source>
        <dbReference type="ARBA" id="ARBA00004251"/>
    </source>
</evidence>
<keyword evidence="9" id="KW-0067">ATP-binding</keyword>
<keyword evidence="4" id="KW-0808">Transferase</keyword>
<name>A2F3U7_TRIV3</name>
<proteinExistence type="predicted"/>
<feature type="domain" description="ALK/LTK-like glycine-rich" evidence="16">
    <location>
        <begin position="40"/>
        <end position="346"/>
    </location>
</feature>
<organism evidence="17 18">
    <name type="scientific">Trichomonas vaginalis (strain ATCC PRA-98 / G3)</name>
    <dbReference type="NCBI Taxonomy" id="412133"/>
    <lineage>
        <taxon>Eukaryota</taxon>
        <taxon>Metamonada</taxon>
        <taxon>Parabasalia</taxon>
        <taxon>Trichomonadida</taxon>
        <taxon>Trichomonadidae</taxon>
        <taxon>Trichomonas</taxon>
    </lineage>
</organism>
<dbReference type="AlphaFoldDB" id="A2F3U7"/>
<evidence type="ECO:0000256" key="14">
    <source>
        <dbReference type="ARBA" id="ARBA00023170"/>
    </source>
</evidence>
<gene>
    <name evidence="17" type="ORF">TVAG_114200</name>
</gene>
<evidence type="ECO:0000256" key="3">
    <source>
        <dbReference type="ARBA" id="ARBA00022475"/>
    </source>
</evidence>
<keyword evidence="18" id="KW-1185">Reference proteome</keyword>
<keyword evidence="3" id="KW-1003">Cell membrane</keyword>
<evidence type="ECO:0000313" key="18">
    <source>
        <dbReference type="Proteomes" id="UP000001542"/>
    </source>
</evidence>
<dbReference type="VEuPathDB" id="TrichDB:TVAGG3_0281090"/>
<evidence type="ECO:0000259" key="16">
    <source>
        <dbReference type="Pfam" id="PF12810"/>
    </source>
</evidence>
<sequence>MIKYGVNDISKTRSPLPVTIDKNKYTFDYPCESASDCTDYFIKFYPGKYKIEAYGASGGTSKERVSSYRLPTGGCISDDDVKKVNGNTICYQRGSIGGAGGYVSGTILLKKLTFAYATIGGKGIFGGRPHLYDSDECFYPENMIIGGYGGGGKSANHPDGSGSGGGQTALKFVKNDLWHRVLVGGGGGCDTIDGDYGEYDDGSGGAGGGKVAQGWFKSSVYNGNYVANSTFGFTFGSGESARRHGSRNENGVHLYNEYSDIVGAGGGWFGGFSSMDYNSGSGGGSSWILEKDAIIPPDNITAHDDFYNPIDTQPYAFQKTGQYLFEDAKYVSGVWEGNGRLVVSILEQIPITDKVSYKNKFYIPFAMIYLGLC</sequence>
<keyword evidence="7" id="KW-0547">Nucleotide-binding</keyword>
<dbReference type="VEuPathDB" id="TrichDB:TVAG_114200"/>
<evidence type="ECO:0000256" key="15">
    <source>
        <dbReference type="ARBA" id="ARBA00023180"/>
    </source>
</evidence>
<dbReference type="EC" id="2.7.10.1" evidence="2"/>
<dbReference type="Pfam" id="PF12810">
    <property type="entry name" value="ALK_LTK_GRD"/>
    <property type="match status" value="1"/>
</dbReference>
<keyword evidence="15" id="KW-0325">Glycoprotein</keyword>
<dbReference type="GO" id="GO:0004714">
    <property type="term" value="F:transmembrane receptor protein tyrosine kinase activity"/>
    <property type="evidence" value="ECO:0007669"/>
    <property type="project" value="UniProtKB-EC"/>
</dbReference>
<evidence type="ECO:0000256" key="7">
    <source>
        <dbReference type="ARBA" id="ARBA00022741"/>
    </source>
</evidence>
<dbReference type="KEGG" id="tva:4758235"/>
<keyword evidence="8" id="KW-0418">Kinase</keyword>
<dbReference type="RefSeq" id="XP_001313345.1">
    <property type="nucleotide sequence ID" value="XM_001313344.1"/>
</dbReference>
<keyword evidence="5" id="KW-0812">Transmembrane</keyword>
<dbReference type="InterPro" id="IPR055163">
    <property type="entry name" value="ALK/LTK-like_GRD"/>
</dbReference>
<evidence type="ECO:0000256" key="9">
    <source>
        <dbReference type="ARBA" id="ARBA00022840"/>
    </source>
</evidence>
<dbReference type="EMBL" id="DS113602">
    <property type="protein sequence ID" value="EAY00416.1"/>
    <property type="molecule type" value="Genomic_DNA"/>
</dbReference>
<evidence type="ECO:0000256" key="5">
    <source>
        <dbReference type="ARBA" id="ARBA00022692"/>
    </source>
</evidence>
<evidence type="ECO:0000313" key="17">
    <source>
        <dbReference type="EMBL" id="EAY00416.1"/>
    </source>
</evidence>